<evidence type="ECO:0000256" key="4">
    <source>
        <dbReference type="ARBA" id="ARBA00022532"/>
    </source>
</evidence>
<feature type="active site" evidence="11">
    <location>
        <position position="376"/>
    </location>
</feature>
<dbReference type="GO" id="GO:0016787">
    <property type="term" value="F:hydrolase activity"/>
    <property type="evidence" value="ECO:0007669"/>
    <property type="project" value="UniProtKB-KW"/>
</dbReference>
<keyword evidence="2 11" id="KW-0963">Cytoplasm</keyword>
<keyword evidence="6 11" id="KW-0547">Nucleotide-binding</keyword>
<evidence type="ECO:0000256" key="3">
    <source>
        <dbReference type="ARBA" id="ARBA00022527"/>
    </source>
</evidence>
<keyword evidence="8 11" id="KW-0378">Hydrolase</keyword>
<feature type="domain" description="Isocitrate dehydrogenase kinase/phosphatase (AceK) kinase" evidence="12">
    <location>
        <begin position="315"/>
        <end position="570"/>
    </location>
</feature>
<comment type="function">
    <text evidence="11">Bifunctional enzyme which can phosphorylate or dephosphorylate isocitrate dehydrogenase (IDH) on a specific serine residue. This is a regulatory mechanism which enables bacteria to bypass the Krebs cycle via the glyoxylate shunt in response to the source of carbon. When bacteria are grown on glucose, IDH is fully active and unphosphorylated, but when grown on acetate or ethanol, the activity of IDH declines drastically concomitant with its phosphorylation.</text>
</comment>
<dbReference type="HAMAP" id="MF_00747">
    <property type="entry name" value="AceK"/>
    <property type="match status" value="1"/>
</dbReference>
<dbReference type="EC" id="3.1.3.-" evidence="11"/>
<organism evidence="14 15">
    <name type="scientific">Balneatrix alpica</name>
    <dbReference type="NCBI Taxonomy" id="75684"/>
    <lineage>
        <taxon>Bacteria</taxon>
        <taxon>Pseudomonadati</taxon>
        <taxon>Pseudomonadota</taxon>
        <taxon>Gammaproteobacteria</taxon>
        <taxon>Oceanospirillales</taxon>
        <taxon>Balneatrichaceae</taxon>
        <taxon>Balneatrix</taxon>
    </lineage>
</organism>
<protein>
    <recommendedName>
        <fullName evidence="11">Isocitrate dehydrogenase kinase/phosphatase</fullName>
        <shortName evidence="11">IDH kinase/phosphatase</shortName>
        <shortName evidence="11">IDHK/P</shortName>
        <ecNumber evidence="11">2.7.11.5</ecNumber>
        <ecNumber evidence="11">3.1.3.-</ecNumber>
    </recommendedName>
</protein>
<keyword evidence="9 11" id="KW-0067">ATP-binding</keyword>
<evidence type="ECO:0000256" key="7">
    <source>
        <dbReference type="ARBA" id="ARBA00022777"/>
    </source>
</evidence>
<evidence type="ECO:0000256" key="6">
    <source>
        <dbReference type="ARBA" id="ARBA00022741"/>
    </source>
</evidence>
<evidence type="ECO:0000256" key="11">
    <source>
        <dbReference type="HAMAP-Rule" id="MF_00747"/>
    </source>
</evidence>
<sequence>MMDLGLEQQQRQLAGLILQGFDDYRARFRKITMGARARFENAAWAEAQAAAAERINLYEKAVSRVVAFLHESGYLQGVGVAGWPQVKGFYTNLLDGRTDYELAETFFNSIYCRLFKHLGLSNEGMFIHSSRHLDSVRTGIPIINTYYLEDGLVRLIDEILDDQAFSLPWENKRRDIRNIVKHLEAHAPESIWRSIQAKVEVLNSVFYRNKAAYLVGRVLASGQSLPFVLAILNNEQGAIYIDTLMLDRDDVSILFSFTRSYFMVDVPVPSEYVRFLNALLPGKNLAELYSCIGFFKHGKTEFYREYLRHLQRSDDQFVIAPGVKGMVMSVFTLPSYPVVFKIIKDKFAPPKEVSKAIVKEKYELVKRHDRVGRMADTQEFSNFILPRERVSQELLDELLEVAPSCLTLTESEVVIHHLYTERRMTPLNLYLQDCSESQLLEVLDEYGNALKQLAAANIFAGDMLLKNFGVTRHGRVVFYDYDEISYLTEVNFRYIPEPTYPEQELSGEPWYSVGPMDVFPEEFPRFLFVDSRVRQLFTKMHGELFDAGYWQSIQQAIKQGQVVDVFPYRKRKRFSRTEAEAESVTVS</sequence>
<dbReference type="GO" id="GO:0008772">
    <property type="term" value="F:[isocitrate dehydrogenase (NADP+)] kinase activity"/>
    <property type="evidence" value="ECO:0007669"/>
    <property type="project" value="UniProtKB-EC"/>
</dbReference>
<evidence type="ECO:0000256" key="9">
    <source>
        <dbReference type="ARBA" id="ARBA00022840"/>
    </source>
</evidence>
<comment type="catalytic activity">
    <reaction evidence="11">
        <text>L-seryl-[isocitrate dehydrogenase] + ATP = O-phospho-L-seryl-[isocitrate dehydrogenase] + ADP + H(+)</text>
        <dbReference type="Rhea" id="RHEA:43540"/>
        <dbReference type="Rhea" id="RHEA-COMP:10605"/>
        <dbReference type="Rhea" id="RHEA-COMP:10606"/>
        <dbReference type="ChEBI" id="CHEBI:15378"/>
        <dbReference type="ChEBI" id="CHEBI:29999"/>
        <dbReference type="ChEBI" id="CHEBI:30616"/>
        <dbReference type="ChEBI" id="CHEBI:83421"/>
        <dbReference type="ChEBI" id="CHEBI:456216"/>
        <dbReference type="EC" id="2.7.11.5"/>
    </reaction>
</comment>
<feature type="binding site" evidence="11">
    <location>
        <begin position="320"/>
        <end position="326"/>
    </location>
    <ligand>
        <name>ATP</name>
        <dbReference type="ChEBI" id="CHEBI:30616"/>
    </ligand>
</feature>
<dbReference type="Pfam" id="PF06315">
    <property type="entry name" value="AceK_kinase"/>
    <property type="match status" value="1"/>
</dbReference>
<evidence type="ECO:0000313" key="14">
    <source>
        <dbReference type="EMBL" id="MFB9884898.1"/>
    </source>
</evidence>
<evidence type="ECO:0000256" key="2">
    <source>
        <dbReference type="ARBA" id="ARBA00022490"/>
    </source>
</evidence>
<comment type="similarity">
    <text evidence="11">Belongs to the AceK family.</text>
</comment>
<comment type="subcellular location">
    <subcellularLocation>
        <location evidence="11">Cytoplasm</location>
    </subcellularLocation>
</comment>
<dbReference type="EC" id="2.7.11.5" evidence="11"/>
<dbReference type="PANTHER" id="PTHR39559:SF1">
    <property type="entry name" value="ISOCITRATE DEHYDROGENASE KINASE_PHOSPHATASE"/>
    <property type="match status" value="1"/>
</dbReference>
<keyword evidence="10 11" id="KW-0904">Protein phosphatase</keyword>
<evidence type="ECO:0000259" key="13">
    <source>
        <dbReference type="Pfam" id="PF20423"/>
    </source>
</evidence>
<dbReference type="NCBIfam" id="NF002804">
    <property type="entry name" value="PRK02946.1"/>
    <property type="match status" value="1"/>
</dbReference>
<dbReference type="InterPro" id="IPR010452">
    <property type="entry name" value="Isocitrate_DH_AceK"/>
</dbReference>
<dbReference type="InterPro" id="IPR046855">
    <property type="entry name" value="AceK_kinase"/>
</dbReference>
<dbReference type="PANTHER" id="PTHR39559">
    <property type="match status" value="1"/>
</dbReference>
<accession>A0ABV5Z6J9</accession>
<feature type="binding site" evidence="11">
    <location>
        <position position="341"/>
    </location>
    <ligand>
        <name>ATP</name>
        <dbReference type="ChEBI" id="CHEBI:30616"/>
    </ligand>
</feature>
<evidence type="ECO:0000256" key="1">
    <source>
        <dbReference type="ARBA" id="ARBA00022435"/>
    </source>
</evidence>
<name>A0ABV5Z6J9_9GAMM</name>
<dbReference type="Proteomes" id="UP001589628">
    <property type="component" value="Unassembled WGS sequence"/>
</dbReference>
<keyword evidence="15" id="KW-1185">Reference proteome</keyword>
<dbReference type="EMBL" id="JBHLZN010000001">
    <property type="protein sequence ID" value="MFB9884898.1"/>
    <property type="molecule type" value="Genomic_DNA"/>
</dbReference>
<evidence type="ECO:0000256" key="8">
    <source>
        <dbReference type="ARBA" id="ARBA00022801"/>
    </source>
</evidence>
<gene>
    <name evidence="11 14" type="primary">aceK</name>
    <name evidence="14" type="ORF">ACFFLH_00520</name>
</gene>
<keyword evidence="5 11" id="KW-0808">Transferase</keyword>
<keyword evidence="4 11" id="KW-0816">Tricarboxylic acid cycle</keyword>
<dbReference type="RefSeq" id="WP_027313466.1">
    <property type="nucleotide sequence ID" value="NZ_JAUESS010000002.1"/>
</dbReference>
<feature type="domain" description="Isocitrate dehydrogenase kinase/phosphatase (AceK) regulatory" evidence="13">
    <location>
        <begin position="15"/>
        <end position="314"/>
    </location>
</feature>
<reference evidence="14 15" key="1">
    <citation type="submission" date="2024-09" db="EMBL/GenBank/DDBJ databases">
        <authorList>
            <person name="Sun Q."/>
            <person name="Mori K."/>
        </authorList>
    </citation>
    <scope>NUCLEOTIDE SEQUENCE [LARGE SCALE GENOMIC DNA]</scope>
    <source>
        <strain evidence="14 15">ATCC 51285</strain>
    </source>
</reference>
<dbReference type="InterPro" id="IPR046854">
    <property type="entry name" value="AceK_regulatory"/>
</dbReference>
<dbReference type="Pfam" id="PF20423">
    <property type="entry name" value="AceK_regulatory"/>
    <property type="match status" value="1"/>
</dbReference>
<comment type="caution">
    <text evidence="14">The sequence shown here is derived from an EMBL/GenBank/DDBJ whole genome shotgun (WGS) entry which is preliminary data.</text>
</comment>
<evidence type="ECO:0000259" key="12">
    <source>
        <dbReference type="Pfam" id="PF06315"/>
    </source>
</evidence>
<dbReference type="PIRSF" id="PIRSF000719">
    <property type="entry name" value="AceK"/>
    <property type="match status" value="1"/>
</dbReference>
<evidence type="ECO:0000313" key="15">
    <source>
        <dbReference type="Proteomes" id="UP001589628"/>
    </source>
</evidence>
<proteinExistence type="inferred from homology"/>
<keyword evidence="3 11" id="KW-0723">Serine/threonine-protein kinase</keyword>
<evidence type="ECO:0000256" key="5">
    <source>
        <dbReference type="ARBA" id="ARBA00022679"/>
    </source>
</evidence>
<evidence type="ECO:0000256" key="10">
    <source>
        <dbReference type="ARBA" id="ARBA00022912"/>
    </source>
</evidence>
<keyword evidence="1 11" id="KW-0329">Glyoxylate bypass</keyword>
<keyword evidence="7 11" id="KW-0418">Kinase</keyword>